<gene>
    <name evidence="1" type="ORF">VEIDISOL_00734</name>
</gene>
<reference evidence="1" key="1">
    <citation type="submission" date="2009-04" db="EMBL/GenBank/DDBJ databases">
        <authorList>
            <person name="Weinstock G."/>
            <person name="Sodergren E."/>
            <person name="Clifton S."/>
            <person name="Fulton L."/>
            <person name="Fulton B."/>
            <person name="Courtney L."/>
            <person name="Fronick C."/>
            <person name="Harrison M."/>
            <person name="Strong C."/>
            <person name="Farmer C."/>
            <person name="Delahaunty K."/>
            <person name="Markovic C."/>
            <person name="Hall O."/>
            <person name="Minx P."/>
            <person name="Tomlinson C."/>
            <person name="Mitreva M."/>
            <person name="Nelson J."/>
            <person name="Hou S."/>
            <person name="Wollam A."/>
            <person name="Pepin K.H."/>
            <person name="Johnson M."/>
            <person name="Bhonagiri V."/>
            <person name="Nash W.E."/>
            <person name="Warren W."/>
            <person name="Chinwalla A."/>
            <person name="Mardis E.R."/>
            <person name="Wilson R.K."/>
        </authorList>
    </citation>
    <scope>NUCLEOTIDE SEQUENCE [LARGE SCALE GENOMIC DNA]</scope>
    <source>
        <strain evidence="1">ATCC 17748</strain>
    </source>
</reference>
<protein>
    <submittedName>
        <fullName evidence="1">Uncharacterized protein</fullName>
    </submittedName>
</protein>
<organism evidence="1 2">
    <name type="scientific">Veillonella dispar ATCC 17748</name>
    <dbReference type="NCBI Taxonomy" id="546273"/>
    <lineage>
        <taxon>Bacteria</taxon>
        <taxon>Bacillati</taxon>
        <taxon>Bacillota</taxon>
        <taxon>Negativicutes</taxon>
        <taxon>Veillonellales</taxon>
        <taxon>Veillonellaceae</taxon>
        <taxon>Veillonella</taxon>
    </lineage>
</organism>
<accession>C4FPB0</accession>
<sequence length="54" mass="6181">MPKYIGESKVPVMEFCEYCWEVLNEDGTCPTEGCVHNDLMDEVHEDETTSPTQL</sequence>
<keyword evidence="2" id="KW-1185">Reference proteome</keyword>
<dbReference type="RefSeq" id="WP_005385940.1">
    <property type="nucleotide sequence ID" value="NZ_GG667604.1"/>
</dbReference>
<dbReference type="HOGENOM" id="CLU_213434_0_0_9"/>
<evidence type="ECO:0000313" key="1">
    <source>
        <dbReference type="EMBL" id="EEP65930.1"/>
    </source>
</evidence>
<dbReference type="EMBL" id="ACIK02000007">
    <property type="protein sequence ID" value="EEP65930.1"/>
    <property type="molecule type" value="Genomic_DNA"/>
</dbReference>
<proteinExistence type="predicted"/>
<dbReference type="Proteomes" id="UP000003529">
    <property type="component" value="Unassembled WGS sequence"/>
</dbReference>
<dbReference type="AlphaFoldDB" id="C4FPB0"/>
<evidence type="ECO:0000313" key="2">
    <source>
        <dbReference type="Proteomes" id="UP000003529"/>
    </source>
</evidence>
<name>C4FPB0_9FIRM</name>
<comment type="caution">
    <text evidence="1">The sequence shown here is derived from an EMBL/GenBank/DDBJ whole genome shotgun (WGS) entry which is preliminary data.</text>
</comment>